<evidence type="ECO:0000256" key="2">
    <source>
        <dbReference type="RuleBase" id="RU362097"/>
    </source>
</evidence>
<dbReference type="PANTHER" id="PTHR30203">
    <property type="entry name" value="OUTER MEMBRANE CATION EFFLUX PROTEIN"/>
    <property type="match status" value="1"/>
</dbReference>
<keyword evidence="2" id="KW-0564">Palmitate</keyword>
<keyword evidence="2" id="KW-1134">Transmembrane beta strand</keyword>
<reference evidence="3 4" key="1">
    <citation type="submission" date="2021-05" db="EMBL/GenBank/DDBJ databases">
        <title>A Polyphasic approach of four new species of the genus Ohtaekwangia: Ohtaekwangia histidinii sp. nov., Ohtaekwangia cretensis sp. nov., Ohtaekwangia indiensis sp. nov., Ohtaekwangia reichenbachii sp. nov. from diverse environment.</title>
        <authorList>
            <person name="Octaviana S."/>
        </authorList>
    </citation>
    <scope>NUCLEOTIDE SEQUENCE [LARGE SCALE GENOMIC DNA]</scope>
    <source>
        <strain evidence="3 4">PWU20</strain>
    </source>
</reference>
<dbReference type="Proteomes" id="UP000772618">
    <property type="component" value="Unassembled WGS sequence"/>
</dbReference>
<dbReference type="RefSeq" id="WP_254154002.1">
    <property type="nucleotide sequence ID" value="NZ_JAHESD010000024.1"/>
</dbReference>
<keyword evidence="2" id="KW-0472">Membrane</keyword>
<dbReference type="Gene3D" id="2.20.200.10">
    <property type="entry name" value="Outer membrane efflux proteins (OEP)"/>
    <property type="match status" value="1"/>
</dbReference>
<dbReference type="EMBL" id="JAHESD010000024">
    <property type="protein sequence ID" value="MBT1704040.1"/>
    <property type="molecule type" value="Genomic_DNA"/>
</dbReference>
<gene>
    <name evidence="3" type="ORF">KK060_12170</name>
</gene>
<evidence type="ECO:0000256" key="1">
    <source>
        <dbReference type="ARBA" id="ARBA00007613"/>
    </source>
</evidence>
<keyword evidence="4" id="KW-1185">Reference proteome</keyword>
<organism evidence="3 4">
    <name type="scientific">Chryseosolibacter indicus</name>
    <dbReference type="NCBI Taxonomy" id="2782351"/>
    <lineage>
        <taxon>Bacteria</taxon>
        <taxon>Pseudomonadati</taxon>
        <taxon>Bacteroidota</taxon>
        <taxon>Cytophagia</taxon>
        <taxon>Cytophagales</taxon>
        <taxon>Chryseotaleaceae</taxon>
        <taxon>Chryseosolibacter</taxon>
    </lineage>
</organism>
<dbReference type="Pfam" id="PF02321">
    <property type="entry name" value="OEP"/>
    <property type="match status" value="2"/>
</dbReference>
<keyword evidence="2" id="KW-0449">Lipoprotein</keyword>
<dbReference type="InterPro" id="IPR010131">
    <property type="entry name" value="MdtP/NodT-like"/>
</dbReference>
<proteinExistence type="inferred from homology"/>
<dbReference type="NCBIfam" id="TIGR01845">
    <property type="entry name" value="outer_NodT"/>
    <property type="match status" value="1"/>
</dbReference>
<dbReference type="SUPFAM" id="SSF56954">
    <property type="entry name" value="Outer membrane efflux proteins (OEP)"/>
    <property type="match status" value="1"/>
</dbReference>
<dbReference type="PANTHER" id="PTHR30203:SF33">
    <property type="entry name" value="BLR4455 PROTEIN"/>
    <property type="match status" value="1"/>
</dbReference>
<evidence type="ECO:0000313" key="3">
    <source>
        <dbReference type="EMBL" id="MBT1704040.1"/>
    </source>
</evidence>
<accession>A0ABS5VRG7</accession>
<keyword evidence="2" id="KW-0812">Transmembrane</keyword>
<comment type="subcellular location">
    <subcellularLocation>
        <location evidence="2">Cell membrane</location>
        <topology evidence="2">Lipid-anchor</topology>
    </subcellularLocation>
</comment>
<dbReference type="InterPro" id="IPR003423">
    <property type="entry name" value="OMP_efflux"/>
</dbReference>
<evidence type="ECO:0000313" key="4">
    <source>
        <dbReference type="Proteomes" id="UP000772618"/>
    </source>
</evidence>
<comment type="similarity">
    <text evidence="1 2">Belongs to the outer membrane factor (OMF) (TC 1.B.17) family.</text>
</comment>
<comment type="caution">
    <text evidence="3">The sequence shown here is derived from an EMBL/GenBank/DDBJ whole genome shotgun (WGS) entry which is preliminary data.</text>
</comment>
<name>A0ABS5VRG7_9BACT</name>
<protein>
    <submittedName>
        <fullName evidence="3">Efflux transporter outer membrane subunit</fullName>
    </submittedName>
</protein>
<dbReference type="PROSITE" id="PS51257">
    <property type="entry name" value="PROKAR_LIPOPROTEIN"/>
    <property type="match status" value="1"/>
</dbReference>
<dbReference type="Gene3D" id="1.20.1600.10">
    <property type="entry name" value="Outer membrane efflux proteins (OEP)"/>
    <property type="match status" value="1"/>
</dbReference>
<sequence length="471" mass="53063">MSRLAMSLYRHIFRKLIILVLLGILFSACRITHRYKPPTLPEGNLYRDSINSGDTTNLAQLQWRELFKDTILQRLIAEGIAHNFDLQVAYTRIAQAEASFRQSRAAFWPTLNGNATFTESRLSEAQGFGIRTRATQYQIGVSTSWEIDVWGKLRSNRRANLANLLRSEAAARTVQSILVTSIATTYFQLLALDAQLKITEQTVHYWDTTVQTMRALKDAAVVTGAAVVQSEAQRYGAEVTIPDIKQRIRETENALSILLGTTPRSIERTTLDEQQTVDVLNTGIPFQLVAFRPDVQEAELSFRNAFELTNVARTQFYPSLTINGSAGYSSLSWAELFDPNSLAASIAAGLIQPIFNQRAVRTRYEIAHAQQREAFFNFQRIVITAGQEVSDAVSLHQRALEKIEIRKDQILSLQRSVQYSNELLQNGFANYTEVIQARQSLLQAELGSVNDQLQRLQATVELYRALGGGWR</sequence>